<evidence type="ECO:0000256" key="1">
    <source>
        <dbReference type="ARBA" id="ARBA00004377"/>
    </source>
</evidence>
<dbReference type="PATRIC" id="fig|330734.3.peg.1827"/>
<evidence type="ECO:0000256" key="9">
    <source>
        <dbReference type="ARBA" id="ARBA00023136"/>
    </source>
</evidence>
<evidence type="ECO:0000256" key="5">
    <source>
        <dbReference type="ARBA" id="ARBA00022481"/>
    </source>
</evidence>
<reference evidence="12 13" key="1">
    <citation type="submission" date="2015-05" db="EMBL/GenBank/DDBJ databases">
        <title>Complete genome of Marinobacter psychrophilus strain 20041T isolated from sea-ice of the Canadian Basin.</title>
        <authorList>
            <person name="Song L."/>
            <person name="Ren L."/>
            <person name="Yu Y."/>
            <person name="Wang X."/>
        </authorList>
    </citation>
    <scope>NUCLEOTIDE SEQUENCE [LARGE SCALE GENOMIC DNA]</scope>
    <source>
        <strain evidence="12 13">20041</strain>
    </source>
</reference>
<dbReference type="InterPro" id="IPR012902">
    <property type="entry name" value="N_methyl_site"/>
</dbReference>
<dbReference type="KEGG" id="mpq:ABA45_08715"/>
<protein>
    <recommendedName>
        <fullName evidence="3">Type II secretion system protein J</fullName>
    </recommendedName>
</protein>
<dbReference type="InterPro" id="IPR045584">
    <property type="entry name" value="Pilin-like"/>
</dbReference>
<dbReference type="NCBIfam" id="TIGR01711">
    <property type="entry name" value="gspJ"/>
    <property type="match status" value="1"/>
</dbReference>
<dbReference type="GO" id="GO:0015627">
    <property type="term" value="C:type II protein secretion system complex"/>
    <property type="evidence" value="ECO:0007669"/>
    <property type="project" value="InterPro"/>
</dbReference>
<dbReference type="GO" id="GO:0015628">
    <property type="term" value="P:protein secretion by the type II secretion system"/>
    <property type="evidence" value="ECO:0007669"/>
    <property type="project" value="InterPro"/>
</dbReference>
<feature type="region of interest" description="Disordered" evidence="10">
    <location>
        <begin position="209"/>
        <end position="235"/>
    </location>
</feature>
<comment type="similarity">
    <text evidence="2">Belongs to the GSP J family.</text>
</comment>
<keyword evidence="9 11" id="KW-0472">Membrane</keyword>
<evidence type="ECO:0000256" key="8">
    <source>
        <dbReference type="ARBA" id="ARBA00022989"/>
    </source>
</evidence>
<organism evidence="12 13">
    <name type="scientific">Marinobacter psychrophilus</name>
    <dbReference type="NCBI Taxonomy" id="330734"/>
    <lineage>
        <taxon>Bacteria</taxon>
        <taxon>Pseudomonadati</taxon>
        <taxon>Pseudomonadota</taxon>
        <taxon>Gammaproteobacteria</taxon>
        <taxon>Pseudomonadales</taxon>
        <taxon>Marinobacteraceae</taxon>
        <taxon>Marinobacter</taxon>
    </lineage>
</organism>
<evidence type="ECO:0000256" key="6">
    <source>
        <dbReference type="ARBA" id="ARBA00022519"/>
    </source>
</evidence>
<comment type="subcellular location">
    <subcellularLocation>
        <location evidence="1">Cell inner membrane</location>
        <topology evidence="1">Single-pass membrane protein</topology>
    </subcellularLocation>
</comment>
<dbReference type="EMBL" id="CP011494">
    <property type="protein sequence ID" value="AKO52491.1"/>
    <property type="molecule type" value="Genomic_DNA"/>
</dbReference>
<dbReference type="SUPFAM" id="SSF54523">
    <property type="entry name" value="Pili subunits"/>
    <property type="match status" value="1"/>
</dbReference>
<feature type="compositionally biased region" description="Polar residues" evidence="10">
    <location>
        <begin position="217"/>
        <end position="235"/>
    </location>
</feature>
<dbReference type="AlphaFoldDB" id="A0A0H4I0K4"/>
<dbReference type="InterPro" id="IPR051621">
    <property type="entry name" value="T2SS_protein_J"/>
</dbReference>
<keyword evidence="4" id="KW-1003">Cell membrane</keyword>
<dbReference type="Pfam" id="PF11612">
    <property type="entry name" value="T2SSJ"/>
    <property type="match status" value="1"/>
</dbReference>
<accession>A0A0H4I0K4</accession>
<evidence type="ECO:0000313" key="12">
    <source>
        <dbReference type="EMBL" id="AKO52491.1"/>
    </source>
</evidence>
<dbReference type="Gene3D" id="3.10.610.10">
    <property type="entry name" value="GSPII I/J protein-like"/>
    <property type="match status" value="1"/>
</dbReference>
<dbReference type="NCBIfam" id="TIGR02532">
    <property type="entry name" value="IV_pilin_GFxxxE"/>
    <property type="match status" value="1"/>
</dbReference>
<gene>
    <name evidence="12" type="ORF">ABA45_08715</name>
</gene>
<evidence type="ECO:0000256" key="11">
    <source>
        <dbReference type="SAM" id="Phobius"/>
    </source>
</evidence>
<dbReference type="PANTHER" id="PTHR39583:SF2">
    <property type="entry name" value="TYPE II SECRETION SYSTEM PROTEIN J"/>
    <property type="match status" value="1"/>
</dbReference>
<dbReference type="GO" id="GO:0005886">
    <property type="term" value="C:plasma membrane"/>
    <property type="evidence" value="ECO:0007669"/>
    <property type="project" value="UniProtKB-SubCell"/>
</dbReference>
<keyword evidence="7 11" id="KW-0812">Transmembrane</keyword>
<sequence>MMAGQRGFTLMEMLIAIAITAMIGLGVWQVLNGVINARDRVNDVADEFAALQRTMLLFERDMNQVINRPARDIYGDVQPALTNRSKPFNLLFTRQGWRNPLGQRRSELQRVAWEYNGNALVRSYWPALDQGQEDNRRQAQVLDGLKTFKLRFLDSNRQWQDNWPVQEPSAGAKAPALPAGLELTIEHDRFGTLERLFVLTDFDAGKAQASLSRRVESGSNDSTAVNETSVPASDQ</sequence>
<dbReference type="Proteomes" id="UP000036406">
    <property type="component" value="Chromosome"/>
</dbReference>
<dbReference type="Pfam" id="PF07963">
    <property type="entry name" value="N_methyl"/>
    <property type="match status" value="1"/>
</dbReference>
<dbReference type="PANTHER" id="PTHR39583">
    <property type="entry name" value="TYPE II SECRETION SYSTEM PROTEIN J-RELATED"/>
    <property type="match status" value="1"/>
</dbReference>
<evidence type="ECO:0000256" key="10">
    <source>
        <dbReference type="SAM" id="MobiDB-lite"/>
    </source>
</evidence>
<keyword evidence="13" id="KW-1185">Reference proteome</keyword>
<proteinExistence type="inferred from homology"/>
<dbReference type="STRING" id="330734.ABA45_08715"/>
<evidence type="ECO:0000313" key="13">
    <source>
        <dbReference type="Proteomes" id="UP000036406"/>
    </source>
</evidence>
<keyword evidence="8 11" id="KW-1133">Transmembrane helix</keyword>
<keyword evidence="5" id="KW-0488">Methylation</keyword>
<keyword evidence="6" id="KW-0997">Cell inner membrane</keyword>
<dbReference type="InterPro" id="IPR010055">
    <property type="entry name" value="T2SS_protein-GspJ"/>
</dbReference>
<name>A0A0H4I0K4_9GAMM</name>
<evidence type="ECO:0000256" key="2">
    <source>
        <dbReference type="ARBA" id="ARBA00011084"/>
    </source>
</evidence>
<dbReference type="Gene3D" id="2.10.70.20">
    <property type="entry name" value="gspk-gspi-gspj complex like domains"/>
    <property type="match status" value="1"/>
</dbReference>
<evidence type="ECO:0000256" key="4">
    <source>
        <dbReference type="ARBA" id="ARBA00022475"/>
    </source>
</evidence>
<feature type="transmembrane region" description="Helical" evidence="11">
    <location>
        <begin position="12"/>
        <end position="31"/>
    </location>
</feature>
<dbReference type="RefSeq" id="WP_048385393.1">
    <property type="nucleotide sequence ID" value="NZ_CP011494.1"/>
</dbReference>
<evidence type="ECO:0000256" key="3">
    <source>
        <dbReference type="ARBA" id="ARBA00021539"/>
    </source>
</evidence>
<evidence type="ECO:0000256" key="7">
    <source>
        <dbReference type="ARBA" id="ARBA00022692"/>
    </source>
</evidence>